<dbReference type="EMBL" id="LN868938">
    <property type="protein sequence ID" value="CRY77245.1"/>
    <property type="molecule type" value="Genomic_DNA"/>
</dbReference>
<keyword evidence="1" id="KW-1133">Transmembrane helix</keyword>
<accession>A0A0H5NMU8</accession>
<keyword evidence="1" id="KW-0472">Membrane</keyword>
<gene>
    <name evidence="2" type="ORF">ERS450000_02278</name>
</gene>
<dbReference type="Proteomes" id="UP000057820">
    <property type="component" value="Chromosome 1"/>
</dbReference>
<evidence type="ECO:0000313" key="3">
    <source>
        <dbReference type="Proteomes" id="UP000057820"/>
    </source>
</evidence>
<dbReference type="AlphaFoldDB" id="A0A0H5NMU8"/>
<dbReference type="KEGG" id="nfr:ERS450000_02278"/>
<sequence length="177" mass="19424">MPFVGSGSTVEEIDGTFWRLAQPLVYRGASQEFTVPAGFRTDFASVPRALVWLIPRYGAYTRAAILHDYLRAGAVVSAADADGIFRRSLREFGVSVPRRWMMWAAVRVGSGLAGASAGDLLRFLLVAVPAVLFLAIPVLVVSLALWVFWVVELLFWSGARLTRRTEGPAPRPEMKTA</sequence>
<dbReference type="InterPro" id="IPR010767">
    <property type="entry name" value="Phage_CGC-2007_Cje0229"/>
</dbReference>
<organism evidence="2 3">
    <name type="scientific">Nocardia farcinica</name>
    <dbReference type="NCBI Taxonomy" id="37329"/>
    <lineage>
        <taxon>Bacteria</taxon>
        <taxon>Bacillati</taxon>
        <taxon>Actinomycetota</taxon>
        <taxon>Actinomycetes</taxon>
        <taxon>Mycobacteriales</taxon>
        <taxon>Nocardiaceae</taxon>
        <taxon>Nocardia</taxon>
    </lineage>
</organism>
<reference evidence="3" key="1">
    <citation type="submission" date="2015-03" db="EMBL/GenBank/DDBJ databases">
        <authorList>
            <consortium name="Pathogen Informatics"/>
        </authorList>
    </citation>
    <scope>NUCLEOTIDE SEQUENCE [LARGE SCALE GENOMIC DNA]</scope>
    <source>
        <strain evidence="3">NCTC11134</strain>
    </source>
</reference>
<proteinExistence type="predicted"/>
<keyword evidence="1" id="KW-0812">Transmembrane</keyword>
<evidence type="ECO:0000256" key="1">
    <source>
        <dbReference type="SAM" id="Phobius"/>
    </source>
</evidence>
<protein>
    <submittedName>
        <fullName evidence="2">Protein of uncharacterized function (DUF1353)</fullName>
    </submittedName>
</protein>
<dbReference type="RefSeq" id="WP_060592458.1">
    <property type="nucleotide sequence ID" value="NZ_CP031418.1"/>
</dbReference>
<dbReference type="Pfam" id="PF07087">
    <property type="entry name" value="DUF1353"/>
    <property type="match status" value="1"/>
</dbReference>
<name>A0A0H5NMU8_NOCFR</name>
<feature type="transmembrane region" description="Helical" evidence="1">
    <location>
        <begin position="123"/>
        <end position="156"/>
    </location>
</feature>
<evidence type="ECO:0000313" key="2">
    <source>
        <dbReference type="EMBL" id="CRY77245.1"/>
    </source>
</evidence>